<keyword evidence="2" id="KW-1185">Reference proteome</keyword>
<dbReference type="EMBL" id="BMAV01000624">
    <property type="protein sequence ID" value="GFY38050.1"/>
    <property type="molecule type" value="Genomic_DNA"/>
</dbReference>
<dbReference type="AlphaFoldDB" id="A0A8X6WNQ6"/>
<protein>
    <submittedName>
        <fullName evidence="1">Uncharacterized protein</fullName>
    </submittedName>
</protein>
<evidence type="ECO:0000313" key="1">
    <source>
        <dbReference type="EMBL" id="GFY38050.1"/>
    </source>
</evidence>
<name>A0A8X6WNQ6_9ARAC</name>
<reference evidence="1" key="1">
    <citation type="submission" date="2020-08" db="EMBL/GenBank/DDBJ databases">
        <title>Multicomponent nature underlies the extraordinary mechanical properties of spider dragline silk.</title>
        <authorList>
            <person name="Kono N."/>
            <person name="Nakamura H."/>
            <person name="Mori M."/>
            <person name="Yoshida Y."/>
            <person name="Ohtoshi R."/>
            <person name="Malay A.D."/>
            <person name="Moran D.A.P."/>
            <person name="Tomita M."/>
            <person name="Numata K."/>
            <person name="Arakawa K."/>
        </authorList>
    </citation>
    <scope>NUCLEOTIDE SEQUENCE</scope>
</reference>
<organism evidence="1 2">
    <name type="scientific">Trichonephila inaurata madagascariensis</name>
    <dbReference type="NCBI Taxonomy" id="2747483"/>
    <lineage>
        <taxon>Eukaryota</taxon>
        <taxon>Metazoa</taxon>
        <taxon>Ecdysozoa</taxon>
        <taxon>Arthropoda</taxon>
        <taxon>Chelicerata</taxon>
        <taxon>Arachnida</taxon>
        <taxon>Araneae</taxon>
        <taxon>Araneomorphae</taxon>
        <taxon>Entelegynae</taxon>
        <taxon>Araneoidea</taxon>
        <taxon>Nephilidae</taxon>
        <taxon>Trichonephila</taxon>
        <taxon>Trichonephila inaurata</taxon>
    </lineage>
</organism>
<comment type="caution">
    <text evidence="1">The sequence shown here is derived from an EMBL/GenBank/DDBJ whole genome shotgun (WGS) entry which is preliminary data.</text>
</comment>
<proteinExistence type="predicted"/>
<accession>A0A8X6WNQ6</accession>
<dbReference type="Proteomes" id="UP000886998">
    <property type="component" value="Unassembled WGS sequence"/>
</dbReference>
<gene>
    <name evidence="1" type="ORF">TNIN_45911</name>
</gene>
<sequence length="131" mass="15085">MALLHPLKLGKFHVCDLGDMWTRAIMEQNQPYVAMSNNSFNSFCCQKSDNASLLLSRQILQCEYHVLTCTTAFVLECSFKEHLIPHAHAGAKHALVPIGDSFHIMSHYSLPSRQCKYVKRLRYYDVSYLFI</sequence>
<evidence type="ECO:0000313" key="2">
    <source>
        <dbReference type="Proteomes" id="UP000886998"/>
    </source>
</evidence>